<feature type="region of interest" description="Disordered" evidence="2">
    <location>
        <begin position="289"/>
        <end position="394"/>
    </location>
</feature>
<evidence type="ECO:0000256" key="1">
    <source>
        <dbReference type="ARBA" id="ARBA00022853"/>
    </source>
</evidence>
<dbReference type="GO" id="GO:0034967">
    <property type="term" value="C:Set3 complex"/>
    <property type="evidence" value="ECO:0007669"/>
    <property type="project" value="TreeGrafter"/>
</dbReference>
<dbReference type="PROSITE" id="PS50280">
    <property type="entry name" value="SET"/>
    <property type="match status" value="1"/>
</dbReference>
<feature type="non-terminal residue" evidence="4">
    <location>
        <position position="1"/>
    </location>
</feature>
<feature type="domain" description="SET" evidence="3">
    <location>
        <begin position="41"/>
        <end position="159"/>
    </location>
</feature>
<sequence>TGALLAKIEEMKESEEEKQTLLANANVEGLEQGTEFLDRNPRCRIVLFDGCTMGLEASVRLQSCSIVAAMIGRMMLMEEYLKYASPAAEYKPFVFLYHGFGDHGLVVDTTVYGNIARYLRRSCDPNVKLEHTIVGGSLYIVIRTTTEICQGVELTIPFDLPFEICQYPVQCACGKVRCPAIKHRRKHHRNRIITSNINCEQVIEDKLRELSQPLLSSTSAYAGNVSGLKKPIIANRFGIQSRQIMESFTDVAECKPNLSSFHNDSKSLTDHNSILTEDRIKIEEREPSIELDEQQQQQKSPPPSNKQISSDLCGDAILTTKRRPKPVQHPDFEVDINSRISDRSRVRSTHNTPIKTKTEPILKRTSSNTDNVNIKSPSKSLNTKEGSSSATFKS</sequence>
<dbReference type="SUPFAM" id="SSF82199">
    <property type="entry name" value="SET domain"/>
    <property type="match status" value="1"/>
</dbReference>
<evidence type="ECO:0000313" key="4">
    <source>
        <dbReference type="EMBL" id="AGA95408.1"/>
    </source>
</evidence>
<dbReference type="InterPro" id="IPR046341">
    <property type="entry name" value="SET_dom_sf"/>
</dbReference>
<dbReference type="EMBL" id="KC262344">
    <property type="protein sequence ID" value="AGA95408.1"/>
    <property type="molecule type" value="mRNA"/>
</dbReference>
<evidence type="ECO:0000256" key="2">
    <source>
        <dbReference type="SAM" id="MobiDB-lite"/>
    </source>
</evidence>
<feature type="non-terminal residue" evidence="4">
    <location>
        <position position="394"/>
    </location>
</feature>
<dbReference type="GO" id="GO:0006355">
    <property type="term" value="P:regulation of DNA-templated transcription"/>
    <property type="evidence" value="ECO:0007669"/>
    <property type="project" value="TreeGrafter"/>
</dbReference>
<dbReference type="PANTHER" id="PTHR46462">
    <property type="entry name" value="UPSET, ISOFORM A"/>
    <property type="match status" value="1"/>
</dbReference>
<feature type="compositionally biased region" description="Polar residues" evidence="2">
    <location>
        <begin position="364"/>
        <end position="394"/>
    </location>
</feature>
<dbReference type="AlphaFoldDB" id="L0HB50"/>
<name>L0HB50_SCHMD</name>
<dbReference type="SMART" id="SM00317">
    <property type="entry name" value="SET"/>
    <property type="match status" value="1"/>
</dbReference>
<dbReference type="CDD" id="cd10529">
    <property type="entry name" value="SET_SETD5-like"/>
    <property type="match status" value="1"/>
</dbReference>
<protein>
    <submittedName>
        <fullName evidence="4">Mll5-2</fullName>
    </submittedName>
</protein>
<organism evidence="4">
    <name type="scientific">Schmidtea mediterranea</name>
    <name type="common">Freshwater planarian flatworm</name>
    <dbReference type="NCBI Taxonomy" id="79327"/>
    <lineage>
        <taxon>Eukaryota</taxon>
        <taxon>Metazoa</taxon>
        <taxon>Spiralia</taxon>
        <taxon>Lophotrochozoa</taxon>
        <taxon>Platyhelminthes</taxon>
        <taxon>Rhabditophora</taxon>
        <taxon>Seriata</taxon>
        <taxon>Tricladida</taxon>
        <taxon>Continenticola</taxon>
        <taxon>Geoplanoidea</taxon>
        <taxon>Dugesiidae</taxon>
        <taxon>Schmidtea</taxon>
    </lineage>
</organism>
<dbReference type="GO" id="GO:0006325">
    <property type="term" value="P:chromatin organization"/>
    <property type="evidence" value="ECO:0007669"/>
    <property type="project" value="UniProtKB-KW"/>
</dbReference>
<dbReference type="PANTHER" id="PTHR46462:SF3">
    <property type="entry name" value="UPSET, ISOFORM A"/>
    <property type="match status" value="1"/>
</dbReference>
<reference evidence="4" key="2">
    <citation type="submission" date="2012-12" db="EMBL/GenBank/DDBJ databases">
        <authorList>
            <person name="Hubert A.M."/>
            <person name="Zayas R.M."/>
        </authorList>
    </citation>
    <scope>NUCLEOTIDE SEQUENCE</scope>
</reference>
<proteinExistence type="evidence at transcript level"/>
<dbReference type="InterPro" id="IPR001214">
    <property type="entry name" value="SET_dom"/>
</dbReference>
<dbReference type="Pfam" id="PF00856">
    <property type="entry name" value="SET"/>
    <property type="match status" value="1"/>
</dbReference>
<feature type="compositionally biased region" description="Low complexity" evidence="2">
    <location>
        <begin position="294"/>
        <end position="310"/>
    </location>
</feature>
<evidence type="ECO:0000259" key="3">
    <source>
        <dbReference type="PROSITE" id="PS50280"/>
    </source>
</evidence>
<dbReference type="Gene3D" id="2.170.270.10">
    <property type="entry name" value="SET domain"/>
    <property type="match status" value="1"/>
</dbReference>
<dbReference type="GO" id="GO:0070210">
    <property type="term" value="C:Rpd3L-Expanded complex"/>
    <property type="evidence" value="ECO:0007669"/>
    <property type="project" value="TreeGrafter"/>
</dbReference>
<keyword evidence="1" id="KW-0156">Chromatin regulator</keyword>
<reference evidence="4" key="1">
    <citation type="journal article" date="2012" name="Epigenetics">
        <title>Epigenetic regulation of planarian stem cells by the SET1/MLL family of histone methyltransferases.</title>
        <authorList>
            <person name="Hubert A."/>
            <person name="Henderson J.M."/>
            <person name="Ross K.G."/>
            <person name="Cowles M.W."/>
            <person name="Torres J."/>
            <person name="Zayas R.M."/>
        </authorList>
    </citation>
    <scope>NUCLEOTIDE SEQUENCE</scope>
</reference>
<accession>L0HB50</accession>